<dbReference type="Proteomes" id="UP000748531">
    <property type="component" value="Unassembled WGS sequence"/>
</dbReference>
<feature type="domain" description="POU-specific" evidence="11">
    <location>
        <begin position="538"/>
        <end position="615"/>
    </location>
</feature>
<dbReference type="GO" id="GO:0000981">
    <property type="term" value="F:DNA-binding transcription factor activity, RNA polymerase II-specific"/>
    <property type="evidence" value="ECO:0007669"/>
    <property type="project" value="InterPro"/>
</dbReference>
<gene>
    <name evidence="12" type="ORF">PHET_03544</name>
</gene>
<keyword evidence="5 9" id="KW-0804">Transcription</keyword>
<dbReference type="GO" id="GO:0000978">
    <property type="term" value="F:RNA polymerase II cis-regulatory region sequence-specific DNA binding"/>
    <property type="evidence" value="ECO:0007669"/>
    <property type="project" value="TreeGrafter"/>
</dbReference>
<dbReference type="GO" id="GO:0005634">
    <property type="term" value="C:nucleus"/>
    <property type="evidence" value="ECO:0007669"/>
    <property type="project" value="UniProtKB-SubCell"/>
</dbReference>
<dbReference type="PROSITE" id="PS51179">
    <property type="entry name" value="POU_3"/>
    <property type="match status" value="1"/>
</dbReference>
<dbReference type="PROSITE" id="PS50071">
    <property type="entry name" value="HOMEOBOX_2"/>
    <property type="match status" value="1"/>
</dbReference>
<comment type="caution">
    <text evidence="12">The sequence shown here is derived from an EMBL/GenBank/DDBJ whole genome shotgun (WGS) entry which is preliminary data.</text>
</comment>
<evidence type="ECO:0000256" key="8">
    <source>
        <dbReference type="RuleBase" id="RU000682"/>
    </source>
</evidence>
<keyword evidence="6 7" id="KW-0539">Nucleus</keyword>
<dbReference type="SUPFAM" id="SSF46689">
    <property type="entry name" value="Homeodomain-like"/>
    <property type="match status" value="1"/>
</dbReference>
<evidence type="ECO:0000256" key="9">
    <source>
        <dbReference type="RuleBase" id="RU361194"/>
    </source>
</evidence>
<evidence type="ECO:0000256" key="1">
    <source>
        <dbReference type="ARBA" id="ARBA00004123"/>
    </source>
</evidence>
<evidence type="ECO:0000256" key="6">
    <source>
        <dbReference type="ARBA" id="ARBA00023242"/>
    </source>
</evidence>
<name>A0A8J4X165_9TREM</name>
<dbReference type="InterPro" id="IPR001356">
    <property type="entry name" value="HD"/>
</dbReference>
<comment type="similarity">
    <text evidence="9">Belongs to the POU transcription factor family.</text>
</comment>
<keyword evidence="3 7" id="KW-0238">DNA-binding</keyword>
<keyword evidence="4 7" id="KW-0371">Homeobox</keyword>
<feature type="DNA-binding region" description="Homeobox" evidence="7">
    <location>
        <begin position="645"/>
        <end position="704"/>
    </location>
</feature>
<dbReference type="Gene3D" id="1.10.10.60">
    <property type="entry name" value="Homeodomain-like"/>
    <property type="match status" value="1"/>
</dbReference>
<dbReference type="AlphaFoldDB" id="A0A8J4X165"/>
<dbReference type="InterPro" id="IPR017970">
    <property type="entry name" value="Homeobox_CS"/>
</dbReference>
<dbReference type="InterPro" id="IPR013847">
    <property type="entry name" value="POU"/>
</dbReference>
<evidence type="ECO:0000313" key="12">
    <source>
        <dbReference type="EMBL" id="KAF5402907.1"/>
    </source>
</evidence>
<dbReference type="EMBL" id="LUCH01001535">
    <property type="protein sequence ID" value="KAF5402907.1"/>
    <property type="molecule type" value="Genomic_DNA"/>
</dbReference>
<dbReference type="PRINTS" id="PR00028">
    <property type="entry name" value="POUDOMAIN"/>
</dbReference>
<dbReference type="InterPro" id="IPR050255">
    <property type="entry name" value="POU_domain_TF"/>
</dbReference>
<dbReference type="PROSITE" id="PS00465">
    <property type="entry name" value="POU_2"/>
    <property type="match status" value="1"/>
</dbReference>
<dbReference type="PANTHER" id="PTHR11636:SF70">
    <property type="entry name" value="INHIBITORY POU PROTEIN"/>
    <property type="match status" value="1"/>
</dbReference>
<organism evidence="12 13">
    <name type="scientific">Paragonimus heterotremus</name>
    <dbReference type="NCBI Taxonomy" id="100268"/>
    <lineage>
        <taxon>Eukaryota</taxon>
        <taxon>Metazoa</taxon>
        <taxon>Spiralia</taxon>
        <taxon>Lophotrochozoa</taxon>
        <taxon>Platyhelminthes</taxon>
        <taxon>Trematoda</taxon>
        <taxon>Digenea</taxon>
        <taxon>Plagiorchiida</taxon>
        <taxon>Troglotremata</taxon>
        <taxon>Troglotrematidae</taxon>
        <taxon>Paragonimus</taxon>
    </lineage>
</organism>
<feature type="domain" description="Homeobox" evidence="10">
    <location>
        <begin position="643"/>
        <end position="703"/>
    </location>
</feature>
<dbReference type="PANTHER" id="PTHR11636">
    <property type="entry name" value="POU DOMAIN"/>
    <property type="match status" value="1"/>
</dbReference>
<keyword evidence="2" id="KW-0805">Transcription regulation</keyword>
<evidence type="ECO:0000256" key="7">
    <source>
        <dbReference type="PROSITE-ProRule" id="PRU00108"/>
    </source>
</evidence>
<evidence type="ECO:0000256" key="4">
    <source>
        <dbReference type="ARBA" id="ARBA00023155"/>
    </source>
</evidence>
<dbReference type="OrthoDB" id="6358449at2759"/>
<keyword evidence="13" id="KW-1185">Reference proteome</keyword>
<dbReference type="InterPro" id="IPR010982">
    <property type="entry name" value="Lambda_DNA-bd_dom_sf"/>
</dbReference>
<reference evidence="12" key="1">
    <citation type="submission" date="2019-05" db="EMBL/GenBank/DDBJ databases">
        <title>Annotation for the trematode Paragonimus heterotremus.</title>
        <authorList>
            <person name="Choi Y.-J."/>
        </authorList>
    </citation>
    <scope>NUCLEOTIDE SEQUENCE</scope>
    <source>
        <strain evidence="12">LC</strain>
    </source>
</reference>
<sequence length="714" mass="80140">MNNTDCKVASHNTDMLIELSSRISSASSLQKDHNNYCCESTQCECDNFLSSTAHLSAPPRRGGDQEDGCQVSSTETYYNNVAEHRDYTVASIHDWNSISQHYGCHSHCDLIVSTLPSSELYSMTHQEVHLCPFSKLTPTACSGCLQQDSRTLHHVANVSDSNLSSRLNPLNGTRKNEWKTCSVSNFSNAKQHTTKHSQDDMISSRMVTESVNSVEVNNVRFSSNSENLRFSGCSQSQLHSTYSPHWSSGQSHPVCSESVNEQDHFCRPVYRLPSEQPVTMRLEYFPPSLGGNTSANKTTITNSHIRQDMVHAHLIDSATLEDADTTEGSVNMTYSNTSMNNTSGQRSAIFTGDCCYLNPQFTDCRTETRCTSDNQIAGARIQSQLSDLPAVSNTLSVTDVRQCFPTHSTRGPHQQVYRDELSNNHPCSLQDYSKFYQSFGLLSAFTQLLLPKQLPCLEDPLNSKTMEPSKLQHFADHPVSPAAISNHGPVRSQPTGSQQHQWNKTILDEQLYVMLNPDLPDDISADYGCQTGDYNCVDDNNDLISLRAFAGKFKQRRMKLGITQSEVGRALGRLKLGGFGCLSQSTICRFESLTLSQNNMLVLKPILQTWLDQVEQLRYSVVRNSDGTCYATDVSGFHDSIGADRRRRRTSITDPEKRMLEAYFRAQPKPTAEELGMIANRIKLRKNVVRVWFCNQRQKHKRLHLKQYASNSTM</sequence>
<dbReference type="InterPro" id="IPR009057">
    <property type="entry name" value="Homeodomain-like_sf"/>
</dbReference>
<dbReference type="SMART" id="SM00389">
    <property type="entry name" value="HOX"/>
    <property type="match status" value="1"/>
</dbReference>
<dbReference type="CDD" id="cd00086">
    <property type="entry name" value="homeodomain"/>
    <property type="match status" value="1"/>
</dbReference>
<dbReference type="InterPro" id="IPR000327">
    <property type="entry name" value="POU_dom"/>
</dbReference>
<dbReference type="SUPFAM" id="SSF47413">
    <property type="entry name" value="lambda repressor-like DNA-binding domains"/>
    <property type="match status" value="1"/>
</dbReference>
<comment type="subcellular location">
    <subcellularLocation>
        <location evidence="1 7 8">Nucleus</location>
    </subcellularLocation>
</comment>
<evidence type="ECO:0000259" key="11">
    <source>
        <dbReference type="PROSITE" id="PS51179"/>
    </source>
</evidence>
<dbReference type="Pfam" id="PF00046">
    <property type="entry name" value="Homeodomain"/>
    <property type="match status" value="1"/>
</dbReference>
<dbReference type="SMART" id="SM00352">
    <property type="entry name" value="POU"/>
    <property type="match status" value="1"/>
</dbReference>
<dbReference type="InterPro" id="IPR001387">
    <property type="entry name" value="Cro/C1-type_HTH"/>
</dbReference>
<dbReference type="CDD" id="cd00093">
    <property type="entry name" value="HTH_XRE"/>
    <property type="match status" value="1"/>
</dbReference>
<proteinExistence type="inferred from homology"/>
<evidence type="ECO:0000256" key="3">
    <source>
        <dbReference type="ARBA" id="ARBA00023125"/>
    </source>
</evidence>
<protein>
    <recommendedName>
        <fullName evidence="9">POU domain protein</fullName>
    </recommendedName>
</protein>
<dbReference type="FunFam" id="1.10.260.40:FF:000007">
    <property type="entry name" value="POU domain protein"/>
    <property type="match status" value="1"/>
</dbReference>
<evidence type="ECO:0000313" key="13">
    <source>
        <dbReference type="Proteomes" id="UP000748531"/>
    </source>
</evidence>
<evidence type="ECO:0000256" key="2">
    <source>
        <dbReference type="ARBA" id="ARBA00023015"/>
    </source>
</evidence>
<evidence type="ECO:0000259" key="10">
    <source>
        <dbReference type="PROSITE" id="PS50071"/>
    </source>
</evidence>
<dbReference type="PROSITE" id="PS00027">
    <property type="entry name" value="HOMEOBOX_1"/>
    <property type="match status" value="1"/>
</dbReference>
<dbReference type="Gene3D" id="1.10.260.40">
    <property type="entry name" value="lambda repressor-like DNA-binding domains"/>
    <property type="match status" value="1"/>
</dbReference>
<accession>A0A8J4X165</accession>
<evidence type="ECO:0000256" key="5">
    <source>
        <dbReference type="ARBA" id="ARBA00023163"/>
    </source>
</evidence>
<dbReference type="Pfam" id="PF00157">
    <property type="entry name" value="Pou"/>
    <property type="match status" value="1"/>
</dbReference>